<protein>
    <submittedName>
        <fullName evidence="1">Uncharacterized protein</fullName>
    </submittedName>
</protein>
<dbReference type="AlphaFoldDB" id="A0A0V1DS91"/>
<comment type="caution">
    <text evidence="1">The sequence shown here is derived from an EMBL/GenBank/DDBJ whole genome shotgun (WGS) entry which is preliminary data.</text>
</comment>
<evidence type="ECO:0000313" key="2">
    <source>
        <dbReference type="Proteomes" id="UP000054995"/>
    </source>
</evidence>
<name>A0A0V1DS91_TRIPS</name>
<accession>A0A0V1DS91</accession>
<proteinExistence type="predicted"/>
<keyword evidence="2" id="KW-1185">Reference proteome</keyword>
<organism evidence="1 2">
    <name type="scientific">Trichinella pseudospiralis</name>
    <name type="common">Parasitic roundworm</name>
    <dbReference type="NCBI Taxonomy" id="6337"/>
    <lineage>
        <taxon>Eukaryota</taxon>
        <taxon>Metazoa</taxon>
        <taxon>Ecdysozoa</taxon>
        <taxon>Nematoda</taxon>
        <taxon>Enoplea</taxon>
        <taxon>Dorylaimia</taxon>
        <taxon>Trichinellida</taxon>
        <taxon>Trichinellidae</taxon>
        <taxon>Trichinella</taxon>
    </lineage>
</organism>
<dbReference type="EMBL" id="JYDT01001534">
    <property type="protein sequence ID" value="KRY64431.1"/>
    <property type="molecule type" value="Genomic_DNA"/>
</dbReference>
<gene>
    <name evidence="1" type="ORF">T4D_11511</name>
</gene>
<reference evidence="1 2" key="1">
    <citation type="submission" date="2015-01" db="EMBL/GenBank/DDBJ databases">
        <title>Evolution of Trichinella species and genotypes.</title>
        <authorList>
            <person name="Korhonen P.K."/>
            <person name="Edoardo P."/>
            <person name="Giuseppe L.R."/>
            <person name="Gasser R.B."/>
        </authorList>
    </citation>
    <scope>NUCLEOTIDE SEQUENCE [LARGE SCALE GENOMIC DNA]</scope>
    <source>
        <strain evidence="1">ISS470</strain>
    </source>
</reference>
<sequence>MLFSQKWTKWKSGKNWEACFVLTCAMKSLKAIYSRTTA</sequence>
<dbReference type="Proteomes" id="UP000054995">
    <property type="component" value="Unassembled WGS sequence"/>
</dbReference>
<evidence type="ECO:0000313" key="1">
    <source>
        <dbReference type="EMBL" id="KRY64431.1"/>
    </source>
</evidence>